<dbReference type="Proteomes" id="UP000559182">
    <property type="component" value="Unassembled WGS sequence"/>
</dbReference>
<evidence type="ECO:0000313" key="3">
    <source>
        <dbReference type="Proteomes" id="UP000559182"/>
    </source>
</evidence>
<feature type="compositionally biased region" description="Basic and acidic residues" evidence="1">
    <location>
        <begin position="25"/>
        <end position="40"/>
    </location>
</feature>
<comment type="caution">
    <text evidence="2">The sequence shown here is derived from an EMBL/GenBank/DDBJ whole genome shotgun (WGS) entry which is preliminary data.</text>
</comment>
<reference evidence="2 3" key="1">
    <citation type="submission" date="2020-08" db="EMBL/GenBank/DDBJ databases">
        <title>Sequencing the genomes of 1000 actinobacteria strains.</title>
        <authorList>
            <person name="Klenk H.-P."/>
        </authorList>
    </citation>
    <scope>NUCLEOTIDE SEQUENCE [LARGE SCALE GENOMIC DNA]</scope>
    <source>
        <strain evidence="2 3">DSM 105369</strain>
    </source>
</reference>
<evidence type="ECO:0000313" key="2">
    <source>
        <dbReference type="EMBL" id="MBB2893862.1"/>
    </source>
</evidence>
<keyword evidence="3" id="KW-1185">Reference proteome</keyword>
<feature type="compositionally biased region" description="Low complexity" evidence="1">
    <location>
        <begin position="12"/>
        <end position="24"/>
    </location>
</feature>
<sequence length="103" mass="10910">MANSEQFKKNAGDAAQQAKDAAQQAKERAGQLAHDNRDKFAGALGKLASKIDEKTQGKYHDKLEKAQDAALKGADKLAEQRPHDTDGGEAPGSTGEVPPTDPQ</sequence>
<name>A0A839NHG0_9MICO</name>
<feature type="region of interest" description="Disordered" evidence="1">
    <location>
        <begin position="1"/>
        <end position="103"/>
    </location>
</feature>
<dbReference type="AlphaFoldDB" id="A0A839NHG0"/>
<evidence type="ECO:0000256" key="1">
    <source>
        <dbReference type="SAM" id="MobiDB-lite"/>
    </source>
</evidence>
<dbReference type="EMBL" id="JACHVQ010000003">
    <property type="protein sequence ID" value="MBB2893862.1"/>
    <property type="molecule type" value="Genomic_DNA"/>
</dbReference>
<protein>
    <submittedName>
        <fullName evidence="2">Uncharacterized protein YjbJ (UPF0337 family)</fullName>
    </submittedName>
</protein>
<feature type="compositionally biased region" description="Basic and acidic residues" evidence="1">
    <location>
        <begin position="49"/>
        <end position="86"/>
    </location>
</feature>
<proteinExistence type="predicted"/>
<dbReference type="Pfam" id="PF14013">
    <property type="entry name" value="MT0933_antitox"/>
    <property type="match status" value="1"/>
</dbReference>
<accession>A0A839NHG0</accession>
<organism evidence="2 3">
    <name type="scientific">Flexivirga oryzae</name>
    <dbReference type="NCBI Taxonomy" id="1794944"/>
    <lineage>
        <taxon>Bacteria</taxon>
        <taxon>Bacillati</taxon>
        <taxon>Actinomycetota</taxon>
        <taxon>Actinomycetes</taxon>
        <taxon>Micrococcales</taxon>
        <taxon>Dermacoccaceae</taxon>
        <taxon>Flexivirga</taxon>
    </lineage>
</organism>
<dbReference type="InterPro" id="IPR028037">
    <property type="entry name" value="Antitoxin_Rv0909/MT0933"/>
</dbReference>
<gene>
    <name evidence="2" type="ORF">FHU39_003893</name>
</gene>
<dbReference type="RefSeq" id="WP_183322287.1">
    <property type="nucleotide sequence ID" value="NZ_JACHVQ010000003.1"/>
</dbReference>
<feature type="compositionally biased region" description="Basic and acidic residues" evidence="1">
    <location>
        <begin position="1"/>
        <end position="11"/>
    </location>
</feature>